<evidence type="ECO:0000313" key="1">
    <source>
        <dbReference type="EMBL" id="QJE96194.1"/>
    </source>
</evidence>
<dbReference type="InterPro" id="IPR004155">
    <property type="entry name" value="PBS_lyase_HEAT"/>
</dbReference>
<accession>A0A858RI20</accession>
<dbReference type="PANTHER" id="PTHR12697:SF5">
    <property type="entry name" value="DEOXYHYPUSINE HYDROXYLASE"/>
    <property type="match status" value="1"/>
</dbReference>
<dbReference type="PANTHER" id="PTHR12697">
    <property type="entry name" value="PBS LYASE HEAT-LIKE PROTEIN"/>
    <property type="match status" value="1"/>
</dbReference>
<protein>
    <submittedName>
        <fullName evidence="1">HEAT repeat domain-containing protein</fullName>
    </submittedName>
</protein>
<dbReference type="EMBL" id="CP051774">
    <property type="protein sequence ID" value="QJE96194.1"/>
    <property type="molecule type" value="Genomic_DNA"/>
</dbReference>
<dbReference type="GO" id="GO:0016491">
    <property type="term" value="F:oxidoreductase activity"/>
    <property type="evidence" value="ECO:0007669"/>
    <property type="project" value="TreeGrafter"/>
</dbReference>
<dbReference type="SUPFAM" id="SSF48371">
    <property type="entry name" value="ARM repeat"/>
    <property type="match status" value="1"/>
</dbReference>
<dbReference type="Proteomes" id="UP000501812">
    <property type="component" value="Chromosome"/>
</dbReference>
<keyword evidence="2" id="KW-1185">Reference proteome</keyword>
<dbReference type="SMART" id="SM00567">
    <property type="entry name" value="EZ_HEAT"/>
    <property type="match status" value="6"/>
</dbReference>
<dbReference type="Pfam" id="PF13646">
    <property type="entry name" value="HEAT_2"/>
    <property type="match status" value="2"/>
</dbReference>
<dbReference type="AlphaFoldDB" id="A0A858RI20"/>
<gene>
    <name evidence="1" type="ORF">HHL09_10490</name>
</gene>
<sequence>MKTGLSLEETITLFLDESTDLHQRRFHVYRLAREGTPESIAALRKIFDSAPAGHKIYMAGLIGRSGNPHAKDWLKPLLSDPNEAIVRAAIRGLGVLGGDDVSRKLDLILKDGTRPQAVRVQAAITLGSMGSAAATDALLEAFSENPSDELMAEILHGLGKTRYHEVAPVFETLIASREAPLELRAVAVEALSESSSDAIPYLIEVAGHHEEPDLRASAAWAVSAHGSAGYLAPRLMDLAETEPEAEVRRRLYEAMLSQASLPADRVLSAALKEDEPATRIAGFNAAGQVAGRMPGSKAAAVFDAEIIPELLRTANQPNSLNLRMRAVFALRRANTPAARQALKTLSHCDAPQISTAARNGLRTSNP</sequence>
<proteinExistence type="predicted"/>
<organism evidence="1 2">
    <name type="scientific">Luteolibacter luteus</name>
    <dbReference type="NCBI Taxonomy" id="2728835"/>
    <lineage>
        <taxon>Bacteria</taxon>
        <taxon>Pseudomonadati</taxon>
        <taxon>Verrucomicrobiota</taxon>
        <taxon>Verrucomicrobiia</taxon>
        <taxon>Verrucomicrobiales</taxon>
        <taxon>Verrucomicrobiaceae</taxon>
        <taxon>Luteolibacter</taxon>
    </lineage>
</organism>
<dbReference type="InterPro" id="IPR016024">
    <property type="entry name" value="ARM-type_fold"/>
</dbReference>
<reference evidence="1 2" key="1">
    <citation type="submission" date="2020-04" db="EMBL/GenBank/DDBJ databases">
        <title>Luteolibacter sp. G-1-1-1 isolated from soil.</title>
        <authorList>
            <person name="Dahal R.H."/>
        </authorList>
    </citation>
    <scope>NUCLEOTIDE SEQUENCE [LARGE SCALE GENOMIC DNA]</scope>
    <source>
        <strain evidence="1 2">G-1-1-1</strain>
    </source>
</reference>
<dbReference type="Gene3D" id="1.25.10.10">
    <property type="entry name" value="Leucine-rich Repeat Variant"/>
    <property type="match status" value="2"/>
</dbReference>
<name>A0A858RI20_9BACT</name>
<dbReference type="InterPro" id="IPR011989">
    <property type="entry name" value="ARM-like"/>
</dbReference>
<dbReference type="KEGG" id="luo:HHL09_10490"/>
<dbReference type="RefSeq" id="WP_169454595.1">
    <property type="nucleotide sequence ID" value="NZ_CP051774.1"/>
</dbReference>
<evidence type="ECO:0000313" key="2">
    <source>
        <dbReference type="Proteomes" id="UP000501812"/>
    </source>
</evidence>